<proteinExistence type="predicted"/>
<evidence type="ECO:0000313" key="3">
    <source>
        <dbReference type="EMBL" id="PHT65233.1"/>
    </source>
</evidence>
<dbReference type="Gramene" id="PHT65233">
    <property type="protein sequence ID" value="PHT65233"/>
    <property type="gene ID" value="T459_29658"/>
</dbReference>
<dbReference type="EMBL" id="AYRZ02000012">
    <property type="protein sequence ID" value="PHT65233.1"/>
    <property type="molecule type" value="Genomic_DNA"/>
</dbReference>
<dbReference type="InterPro" id="IPR036047">
    <property type="entry name" value="F-box-like_dom_sf"/>
</dbReference>
<dbReference type="SMART" id="SM00256">
    <property type="entry name" value="FBOX"/>
    <property type="match status" value="1"/>
</dbReference>
<protein>
    <recommendedName>
        <fullName evidence="2">F-box domain-containing protein</fullName>
    </recommendedName>
</protein>
<feature type="transmembrane region" description="Helical" evidence="1">
    <location>
        <begin position="88"/>
        <end position="108"/>
    </location>
</feature>
<sequence>MSGRTNPLCEMYGRNHQGVCRDGSSLYFGYGQPGHRVRECPGWVSIVSTVIPQLHSIARLSRVPLPVPPVGSTQIDSMHFSPDRIRKILLVWLLGCKYHVLGKLWIFWIRFGPYLNFPSNNSPRLDRIAVQMLMFSIAPRPPSASAAIAVVMALECFTWTTELLGSLLQTICKVNDDAADSTFECLPDCLVVDILSRLPPHTFLRCRWVCRHWRALVSSHDCFTTLHDLCRASTPTLLIRDDFADDSAGLYVFGENKKWWKKAAFEKFHLRSELMINKHWKDVIVNLSYSCQGVLLCTSRRRQSPYYVVNPITQEQVTIRHTLHPGYIRALYFCPCTRQFRILYVQVRGSSCQYLVYIFKTQKWRKIRSSTPFNFVSGGDNPAVVNGALHWITHHDLERKDIAPCENGIMVFRMDKEEFSAMPHPGSSTVCNSKQAHQTMMLSVKDDRLCFSNLLFRTYTVDIWILEDYEAQIWIKRYKIDLLNERIFPFSSRLMGILRGNGDTDGWIKLLCIHEGELLLQFQIDQELFLYNLDYRTVKKIELPRNKMFCYTCMPYTKSFLAIA</sequence>
<dbReference type="InterPro" id="IPR001810">
    <property type="entry name" value="F-box_dom"/>
</dbReference>
<comment type="caution">
    <text evidence="3">The sequence shown here is derived from an EMBL/GenBank/DDBJ whole genome shotgun (WGS) entry which is preliminary data.</text>
</comment>
<keyword evidence="1" id="KW-0472">Membrane</keyword>
<keyword evidence="1" id="KW-0812">Transmembrane</keyword>
<gene>
    <name evidence="3" type="ORF">T459_29658</name>
</gene>
<evidence type="ECO:0000313" key="4">
    <source>
        <dbReference type="Proteomes" id="UP000222542"/>
    </source>
</evidence>
<dbReference type="CDD" id="cd22157">
    <property type="entry name" value="F-box_AtFBW1-like"/>
    <property type="match status" value="1"/>
</dbReference>
<keyword evidence="1" id="KW-1133">Transmembrane helix</keyword>
<dbReference type="PANTHER" id="PTHR31672:SF13">
    <property type="entry name" value="F-BOX PROTEIN CPR30-LIKE"/>
    <property type="match status" value="1"/>
</dbReference>
<evidence type="ECO:0000256" key="1">
    <source>
        <dbReference type="SAM" id="Phobius"/>
    </source>
</evidence>
<dbReference type="PANTHER" id="PTHR31672">
    <property type="entry name" value="BNACNNG10540D PROTEIN"/>
    <property type="match status" value="1"/>
</dbReference>
<dbReference type="InterPro" id="IPR017451">
    <property type="entry name" value="F-box-assoc_interact_dom"/>
</dbReference>
<dbReference type="NCBIfam" id="TIGR01640">
    <property type="entry name" value="F_box_assoc_1"/>
    <property type="match status" value="1"/>
</dbReference>
<reference evidence="3 4" key="2">
    <citation type="journal article" date="2017" name="Genome Biol.">
        <title>New reference genome sequences of hot pepper reveal the massive evolution of plant disease-resistance genes by retroduplication.</title>
        <authorList>
            <person name="Kim S."/>
            <person name="Park J."/>
            <person name="Yeom S.I."/>
            <person name="Kim Y.M."/>
            <person name="Seo E."/>
            <person name="Kim K.T."/>
            <person name="Kim M.S."/>
            <person name="Lee J.M."/>
            <person name="Cheong K."/>
            <person name="Shin H.S."/>
            <person name="Kim S.B."/>
            <person name="Han K."/>
            <person name="Lee J."/>
            <person name="Park M."/>
            <person name="Lee H.A."/>
            <person name="Lee H.Y."/>
            <person name="Lee Y."/>
            <person name="Oh S."/>
            <person name="Lee J.H."/>
            <person name="Choi E."/>
            <person name="Choi E."/>
            <person name="Lee S.E."/>
            <person name="Jeon J."/>
            <person name="Kim H."/>
            <person name="Choi G."/>
            <person name="Song H."/>
            <person name="Lee J."/>
            <person name="Lee S.C."/>
            <person name="Kwon J.K."/>
            <person name="Lee H.Y."/>
            <person name="Koo N."/>
            <person name="Hong Y."/>
            <person name="Kim R.W."/>
            <person name="Kang W.H."/>
            <person name="Huh J.H."/>
            <person name="Kang B.C."/>
            <person name="Yang T.J."/>
            <person name="Lee Y.H."/>
            <person name="Bennetzen J.L."/>
            <person name="Choi D."/>
        </authorList>
    </citation>
    <scope>NUCLEOTIDE SEQUENCE [LARGE SCALE GENOMIC DNA]</scope>
    <source>
        <strain evidence="4">cv. CM334</strain>
    </source>
</reference>
<dbReference type="Pfam" id="PF07734">
    <property type="entry name" value="FBA_1"/>
    <property type="match status" value="1"/>
</dbReference>
<dbReference type="InterPro" id="IPR006527">
    <property type="entry name" value="F-box-assoc_dom_typ1"/>
</dbReference>
<dbReference type="InterPro" id="IPR050796">
    <property type="entry name" value="SCF_F-box_component"/>
</dbReference>
<organism evidence="3 4">
    <name type="scientific">Capsicum annuum</name>
    <name type="common">Capsicum pepper</name>
    <dbReference type="NCBI Taxonomy" id="4072"/>
    <lineage>
        <taxon>Eukaryota</taxon>
        <taxon>Viridiplantae</taxon>
        <taxon>Streptophyta</taxon>
        <taxon>Embryophyta</taxon>
        <taxon>Tracheophyta</taxon>
        <taxon>Spermatophyta</taxon>
        <taxon>Magnoliopsida</taxon>
        <taxon>eudicotyledons</taxon>
        <taxon>Gunneridae</taxon>
        <taxon>Pentapetalae</taxon>
        <taxon>asterids</taxon>
        <taxon>lamiids</taxon>
        <taxon>Solanales</taxon>
        <taxon>Solanaceae</taxon>
        <taxon>Solanoideae</taxon>
        <taxon>Capsiceae</taxon>
        <taxon>Capsicum</taxon>
    </lineage>
</organism>
<dbReference type="PROSITE" id="PS50181">
    <property type="entry name" value="FBOX"/>
    <property type="match status" value="1"/>
</dbReference>
<dbReference type="OMA" id="IAKKQYC"/>
<feature type="domain" description="F-box" evidence="2">
    <location>
        <begin position="180"/>
        <end position="226"/>
    </location>
</feature>
<dbReference type="Pfam" id="PF00646">
    <property type="entry name" value="F-box"/>
    <property type="match status" value="1"/>
</dbReference>
<name>A0A2G2Y647_CAPAN</name>
<accession>A0A2G2Y647</accession>
<dbReference type="Proteomes" id="UP000222542">
    <property type="component" value="Unassembled WGS sequence"/>
</dbReference>
<evidence type="ECO:0000259" key="2">
    <source>
        <dbReference type="PROSITE" id="PS50181"/>
    </source>
</evidence>
<dbReference type="Gene3D" id="1.20.1280.50">
    <property type="match status" value="1"/>
</dbReference>
<dbReference type="SUPFAM" id="SSF81383">
    <property type="entry name" value="F-box domain"/>
    <property type="match status" value="1"/>
</dbReference>
<reference evidence="3 4" key="1">
    <citation type="journal article" date="2014" name="Nat. Genet.">
        <title>Genome sequence of the hot pepper provides insights into the evolution of pungency in Capsicum species.</title>
        <authorList>
            <person name="Kim S."/>
            <person name="Park M."/>
            <person name="Yeom S.I."/>
            <person name="Kim Y.M."/>
            <person name="Lee J.M."/>
            <person name="Lee H.A."/>
            <person name="Seo E."/>
            <person name="Choi J."/>
            <person name="Cheong K."/>
            <person name="Kim K.T."/>
            <person name="Jung K."/>
            <person name="Lee G.W."/>
            <person name="Oh S.K."/>
            <person name="Bae C."/>
            <person name="Kim S.B."/>
            <person name="Lee H.Y."/>
            <person name="Kim S.Y."/>
            <person name="Kim M.S."/>
            <person name="Kang B.C."/>
            <person name="Jo Y.D."/>
            <person name="Yang H.B."/>
            <person name="Jeong H.J."/>
            <person name="Kang W.H."/>
            <person name="Kwon J.K."/>
            <person name="Shin C."/>
            <person name="Lim J.Y."/>
            <person name="Park J.H."/>
            <person name="Huh J.H."/>
            <person name="Kim J.S."/>
            <person name="Kim B.D."/>
            <person name="Cohen O."/>
            <person name="Paran I."/>
            <person name="Suh M.C."/>
            <person name="Lee S.B."/>
            <person name="Kim Y.K."/>
            <person name="Shin Y."/>
            <person name="Noh S.J."/>
            <person name="Park J."/>
            <person name="Seo Y.S."/>
            <person name="Kwon S.Y."/>
            <person name="Kim H.A."/>
            <person name="Park J.M."/>
            <person name="Kim H.J."/>
            <person name="Choi S.B."/>
            <person name="Bosland P.W."/>
            <person name="Reeves G."/>
            <person name="Jo S.H."/>
            <person name="Lee B.W."/>
            <person name="Cho H.T."/>
            <person name="Choi H.S."/>
            <person name="Lee M.S."/>
            <person name="Yu Y."/>
            <person name="Do Choi Y."/>
            <person name="Park B.S."/>
            <person name="van Deynze A."/>
            <person name="Ashrafi H."/>
            <person name="Hill T."/>
            <person name="Kim W.T."/>
            <person name="Pai H.S."/>
            <person name="Ahn H.K."/>
            <person name="Yeam I."/>
            <person name="Giovannoni J.J."/>
            <person name="Rose J.K."/>
            <person name="Sorensen I."/>
            <person name="Lee S.J."/>
            <person name="Kim R.W."/>
            <person name="Choi I.Y."/>
            <person name="Choi B.S."/>
            <person name="Lim J.S."/>
            <person name="Lee Y.H."/>
            <person name="Choi D."/>
        </authorList>
    </citation>
    <scope>NUCLEOTIDE SEQUENCE [LARGE SCALE GENOMIC DNA]</scope>
    <source>
        <strain evidence="4">cv. CM334</strain>
    </source>
</reference>
<keyword evidence="4" id="KW-1185">Reference proteome</keyword>
<dbReference type="AlphaFoldDB" id="A0A2G2Y647"/>